<dbReference type="AlphaFoldDB" id="A0A286GTT0"/>
<gene>
    <name evidence="1" type="ORF">SAMN06269250_6164</name>
</gene>
<proteinExistence type="predicted"/>
<evidence type="ECO:0000313" key="1">
    <source>
        <dbReference type="EMBL" id="SOD98606.1"/>
    </source>
</evidence>
<protein>
    <submittedName>
        <fullName evidence="1">Uncharacterized protein</fullName>
    </submittedName>
</protein>
<reference evidence="2" key="1">
    <citation type="submission" date="2017-09" db="EMBL/GenBank/DDBJ databases">
        <authorList>
            <person name="Varghese N."/>
            <person name="Submissions S."/>
        </authorList>
    </citation>
    <scope>NUCLEOTIDE SEQUENCE [LARGE SCALE GENOMIC DNA]</scope>
    <source>
        <strain evidence="2">DSM 29961</strain>
    </source>
</reference>
<keyword evidence="2" id="KW-1185">Reference proteome</keyword>
<dbReference type="EMBL" id="OCNH01000008">
    <property type="protein sequence ID" value="SOD98606.1"/>
    <property type="molecule type" value="Genomic_DNA"/>
</dbReference>
<sequence length="50" mass="5647">MDISQRLDSYVHDDQGAYTPFDHQRIIATGGLTEQTSFSTLLDLDLNSFL</sequence>
<accession>A0A286GTT0</accession>
<evidence type="ECO:0000313" key="2">
    <source>
        <dbReference type="Proteomes" id="UP000219452"/>
    </source>
</evidence>
<organism evidence="1 2">
    <name type="scientific">Spirosoma fluviale</name>
    <dbReference type="NCBI Taxonomy" id="1597977"/>
    <lineage>
        <taxon>Bacteria</taxon>
        <taxon>Pseudomonadati</taxon>
        <taxon>Bacteroidota</taxon>
        <taxon>Cytophagia</taxon>
        <taxon>Cytophagales</taxon>
        <taxon>Cytophagaceae</taxon>
        <taxon>Spirosoma</taxon>
    </lineage>
</organism>
<dbReference type="Proteomes" id="UP000219452">
    <property type="component" value="Unassembled WGS sequence"/>
</dbReference>
<name>A0A286GTT0_9BACT</name>